<dbReference type="InterPro" id="IPR001905">
    <property type="entry name" value="Ammonium_transpt"/>
</dbReference>
<evidence type="ECO:0000256" key="5">
    <source>
        <dbReference type="ARBA" id="ARBA00022989"/>
    </source>
</evidence>
<dbReference type="InterPro" id="IPR024041">
    <property type="entry name" value="NH4_transpt_AmtB-like_dom"/>
</dbReference>
<feature type="transmembrane region" description="Helical" evidence="8">
    <location>
        <begin position="16"/>
        <end position="39"/>
    </location>
</feature>
<evidence type="ECO:0000256" key="1">
    <source>
        <dbReference type="ARBA" id="ARBA00004141"/>
    </source>
</evidence>
<comment type="subcellular location">
    <subcellularLocation>
        <location evidence="8">Cell membrane</location>
        <topology evidence="8">Multi-pass membrane protein</topology>
    </subcellularLocation>
    <subcellularLocation>
        <location evidence="1">Membrane</location>
        <topology evidence="1">Multi-pass membrane protein</topology>
    </subcellularLocation>
</comment>
<evidence type="ECO:0000259" key="10">
    <source>
        <dbReference type="Pfam" id="PF00909"/>
    </source>
</evidence>
<sequence>MIKRQDSSSINSGDNSWLLICSALVFIMIPGLGFYYSGFGYPKNAILPIILCFISLSVISIQWTLFGYSLSFSDKSKSYFIGDFYYGLFINIGENINLVAPTVPAVTFAIFQCIFCAITSAISIGSVSNRIRILPTTLFFFLWATFVYDFIAYWNWSPNGWLNKLGVYDYAGGTVVHINGGATGLILAYFLDGLKKKKSIELPNHNIVNIIIGTFLLWFGWFGFNAGSGYKADVRSGYAFYNSNLAACVGGLTWMILGNISSSSPISFKDWKYSITNFCSGSIAGLVAITPAAGFVNVWSSPIFGITASISSFYASILINNFGFNDYLNVFGCHGVSGLVGSILTGVFASKKVASYSGTDIKGGWVNGNFVQVPIQLLASITTLAWASLITYILCHAINYFSVFKFEQSDAEDIDMVETGEFAYNYVQIKDVVIIESEPETLENTTVEKSSEPDFYYTSSTAPSSSR</sequence>
<feature type="compositionally biased region" description="Polar residues" evidence="9">
    <location>
        <begin position="457"/>
        <end position="467"/>
    </location>
</feature>
<accession>A0A1R0H2K7</accession>
<dbReference type="InterPro" id="IPR029020">
    <property type="entry name" value="Ammonium/urea_transptr"/>
</dbReference>
<keyword evidence="7 8" id="KW-0924">Ammonia transport</keyword>
<feature type="domain" description="Ammonium transporter AmtB-like" evidence="10">
    <location>
        <begin position="17"/>
        <end position="424"/>
    </location>
</feature>
<feature type="transmembrane region" description="Helical" evidence="8">
    <location>
        <begin position="106"/>
        <end position="125"/>
    </location>
</feature>
<dbReference type="GO" id="GO:0008519">
    <property type="term" value="F:ammonium channel activity"/>
    <property type="evidence" value="ECO:0007669"/>
    <property type="project" value="InterPro"/>
</dbReference>
<comment type="caution">
    <text evidence="11">The sequence shown here is derived from an EMBL/GenBank/DDBJ whole genome shotgun (WGS) entry which is preliminary data.</text>
</comment>
<keyword evidence="5 8" id="KW-1133">Transmembrane helix</keyword>
<evidence type="ECO:0000256" key="3">
    <source>
        <dbReference type="ARBA" id="ARBA00022448"/>
    </source>
</evidence>
<dbReference type="Gene3D" id="1.10.3430.10">
    <property type="entry name" value="Ammonium transporter AmtB like domains"/>
    <property type="match status" value="1"/>
</dbReference>
<feature type="transmembrane region" description="Helical" evidence="8">
    <location>
        <begin position="327"/>
        <end position="350"/>
    </location>
</feature>
<dbReference type="Proteomes" id="UP000187455">
    <property type="component" value="Unassembled WGS sequence"/>
</dbReference>
<gene>
    <name evidence="11" type="ORF">AYI68_g2462</name>
</gene>
<reference evidence="11 12" key="1">
    <citation type="journal article" date="2016" name="Mol. Biol. Evol.">
        <title>Genome-Wide Survey of Gut Fungi (Harpellales) Reveals the First Horizontally Transferred Ubiquitin Gene from a Mosquito Host.</title>
        <authorList>
            <person name="Wang Y."/>
            <person name="White M.M."/>
            <person name="Kvist S."/>
            <person name="Moncalvo J.M."/>
        </authorList>
    </citation>
    <scope>NUCLEOTIDE SEQUENCE [LARGE SCALE GENOMIC DNA]</scope>
    <source>
        <strain evidence="11 12">ALG-7-W6</strain>
    </source>
</reference>
<evidence type="ECO:0000256" key="9">
    <source>
        <dbReference type="SAM" id="MobiDB-lite"/>
    </source>
</evidence>
<evidence type="ECO:0000256" key="7">
    <source>
        <dbReference type="ARBA" id="ARBA00023177"/>
    </source>
</evidence>
<keyword evidence="6 8" id="KW-0472">Membrane</keyword>
<proteinExistence type="inferred from homology"/>
<dbReference type="NCBIfam" id="TIGR00836">
    <property type="entry name" value="amt"/>
    <property type="match status" value="1"/>
</dbReference>
<evidence type="ECO:0000256" key="6">
    <source>
        <dbReference type="ARBA" id="ARBA00023136"/>
    </source>
</evidence>
<feature type="transmembrane region" description="Helical" evidence="8">
    <location>
        <begin position="137"/>
        <end position="156"/>
    </location>
</feature>
<dbReference type="GO" id="GO:0005886">
    <property type="term" value="C:plasma membrane"/>
    <property type="evidence" value="ECO:0007669"/>
    <property type="project" value="UniProtKB-SubCell"/>
</dbReference>
<dbReference type="PANTHER" id="PTHR43029">
    <property type="entry name" value="AMMONIUM TRANSPORTER MEP2"/>
    <property type="match status" value="1"/>
</dbReference>
<evidence type="ECO:0000256" key="8">
    <source>
        <dbReference type="RuleBase" id="RU362002"/>
    </source>
</evidence>
<evidence type="ECO:0000313" key="11">
    <source>
        <dbReference type="EMBL" id="OLY83395.1"/>
    </source>
</evidence>
<evidence type="ECO:0000256" key="2">
    <source>
        <dbReference type="ARBA" id="ARBA00005887"/>
    </source>
</evidence>
<keyword evidence="4 8" id="KW-0812">Transmembrane</keyword>
<name>A0A1R0H2K7_9FUNG</name>
<evidence type="ECO:0000256" key="4">
    <source>
        <dbReference type="ARBA" id="ARBA00022692"/>
    </source>
</evidence>
<keyword evidence="3 8" id="KW-0813">Transport</keyword>
<dbReference type="OrthoDB" id="534912at2759"/>
<evidence type="ECO:0000313" key="12">
    <source>
        <dbReference type="Proteomes" id="UP000187455"/>
    </source>
</evidence>
<feature type="transmembrane region" description="Helical" evidence="8">
    <location>
        <begin position="278"/>
        <end position="296"/>
    </location>
</feature>
<feature type="transmembrane region" description="Helical" evidence="8">
    <location>
        <begin position="176"/>
        <end position="194"/>
    </location>
</feature>
<organism evidence="11 12">
    <name type="scientific">Smittium mucronatum</name>
    <dbReference type="NCBI Taxonomy" id="133383"/>
    <lineage>
        <taxon>Eukaryota</taxon>
        <taxon>Fungi</taxon>
        <taxon>Fungi incertae sedis</taxon>
        <taxon>Zoopagomycota</taxon>
        <taxon>Kickxellomycotina</taxon>
        <taxon>Harpellomycetes</taxon>
        <taxon>Harpellales</taxon>
        <taxon>Legeriomycetaceae</taxon>
        <taxon>Smittium</taxon>
    </lineage>
</organism>
<feature type="transmembrane region" description="Helical" evidence="8">
    <location>
        <begin position="370"/>
        <end position="395"/>
    </location>
</feature>
<feature type="transmembrane region" description="Helical" evidence="8">
    <location>
        <begin position="45"/>
        <end position="68"/>
    </location>
</feature>
<comment type="similarity">
    <text evidence="2 8">Belongs to the ammonia transporter channel (TC 1.A.11.2) family.</text>
</comment>
<feature type="transmembrane region" description="Helical" evidence="8">
    <location>
        <begin position="238"/>
        <end position="257"/>
    </location>
</feature>
<dbReference type="AlphaFoldDB" id="A0A1R0H2K7"/>
<feature type="transmembrane region" description="Helical" evidence="8">
    <location>
        <begin position="206"/>
        <end position="226"/>
    </location>
</feature>
<dbReference type="PANTHER" id="PTHR43029:SF10">
    <property type="entry name" value="AMMONIUM TRANSPORTER MEP2"/>
    <property type="match status" value="1"/>
</dbReference>
<feature type="transmembrane region" description="Helical" evidence="8">
    <location>
        <begin position="302"/>
        <end position="320"/>
    </location>
</feature>
<dbReference type="STRING" id="133383.A0A1R0H2K7"/>
<dbReference type="Pfam" id="PF00909">
    <property type="entry name" value="Ammonium_transp"/>
    <property type="match status" value="1"/>
</dbReference>
<keyword evidence="12" id="KW-1185">Reference proteome</keyword>
<dbReference type="SUPFAM" id="SSF111352">
    <property type="entry name" value="Ammonium transporter"/>
    <property type="match status" value="1"/>
</dbReference>
<feature type="region of interest" description="Disordered" evidence="9">
    <location>
        <begin position="443"/>
        <end position="467"/>
    </location>
</feature>
<dbReference type="EMBL" id="LSSL01000925">
    <property type="protein sequence ID" value="OLY83395.1"/>
    <property type="molecule type" value="Genomic_DNA"/>
</dbReference>
<protein>
    <recommendedName>
        <fullName evidence="8">Ammonium transporter</fullName>
    </recommendedName>
</protein>